<dbReference type="InterPro" id="IPR049713">
    <property type="entry name" value="Pr6Pr-like"/>
</dbReference>
<feature type="transmembrane region" description="Helical" evidence="1">
    <location>
        <begin position="20"/>
        <end position="39"/>
    </location>
</feature>
<dbReference type="EMBL" id="JANHJP010000014">
    <property type="protein sequence ID" value="MDC9032265.1"/>
    <property type="molecule type" value="Genomic_DNA"/>
</dbReference>
<protein>
    <submittedName>
        <fullName evidence="2">Pr6Pr family membrane protein</fullName>
    </submittedName>
</protein>
<comment type="caution">
    <text evidence="2">The sequence shown here is derived from an EMBL/GenBank/DDBJ whole genome shotgun (WGS) entry which is preliminary data.</text>
</comment>
<feature type="transmembrane region" description="Helical" evidence="1">
    <location>
        <begin position="80"/>
        <end position="97"/>
    </location>
</feature>
<dbReference type="NCBIfam" id="NF038065">
    <property type="entry name" value="Pr6Pr"/>
    <property type="match status" value="1"/>
</dbReference>
<feature type="transmembrane region" description="Helical" evidence="1">
    <location>
        <begin position="51"/>
        <end position="71"/>
    </location>
</feature>
<evidence type="ECO:0000256" key="1">
    <source>
        <dbReference type="SAM" id="Phobius"/>
    </source>
</evidence>
<feature type="transmembrane region" description="Helical" evidence="1">
    <location>
        <begin position="146"/>
        <end position="165"/>
    </location>
</feature>
<keyword evidence="1" id="KW-0812">Transmembrane</keyword>
<name>A0ABT5L9J5_9MOLU</name>
<dbReference type="Proteomes" id="UP001221763">
    <property type="component" value="Unassembled WGS sequence"/>
</dbReference>
<feature type="transmembrane region" description="Helical" evidence="1">
    <location>
        <begin position="117"/>
        <end position="134"/>
    </location>
</feature>
<proteinExistence type="predicted"/>
<keyword evidence="3" id="KW-1185">Reference proteome</keyword>
<reference evidence="2 3" key="1">
    <citation type="journal article" date="2023" name="Plant">
        <title>Draft Genome Sequence Resource of CBPPT1, a 'Candidatus Phytoplasma trifolii'-Related Strain Associated with Potato Purple Top Disease in the Columbia Basin, U.S.A.</title>
        <authorList>
            <person name="Wei W."/>
            <person name="Shao J."/>
            <person name="Bottner-Parker K.D."/>
            <person name="Zhao Y."/>
        </authorList>
    </citation>
    <scope>NUCLEOTIDE SEQUENCE [LARGE SCALE GENOMIC DNA]</scope>
    <source>
        <strain evidence="2 3">CBPPT1</strain>
    </source>
</reference>
<feature type="transmembrane region" description="Helical" evidence="1">
    <location>
        <begin position="192"/>
        <end position="216"/>
    </location>
</feature>
<gene>
    <name evidence="2" type="ORF">M8044_000488</name>
</gene>
<evidence type="ECO:0000313" key="2">
    <source>
        <dbReference type="EMBL" id="MDC9032265.1"/>
    </source>
</evidence>
<keyword evidence="1" id="KW-0472">Membrane</keyword>
<dbReference type="RefSeq" id="WP_273585442.1">
    <property type="nucleotide sequence ID" value="NZ_JANHJP010000014.1"/>
</dbReference>
<sequence length="222" mass="26924">MHKKNKFIFQKYFQNHLLQFIFSFLLFLICFIIFGINFFQIINSNKNFSNLIYKFTSESNIIILIVMFLFFTPFRKNLKFSYLAFIALVSILFTSLINHTILDREEIKKFSFRQTIHYKHTIIPFLYTIFYFSAKDIKNLISRHVYVGLIHPLFYFIFFFIKGLFVKNAKYPYDFIDHNKKGIFQIEKGQGYLYLILVVFILAIFLYIFSYFLNFLKKKISK</sequence>
<accession>A0ABT5L9J5</accession>
<evidence type="ECO:0000313" key="3">
    <source>
        <dbReference type="Proteomes" id="UP001221763"/>
    </source>
</evidence>
<keyword evidence="1" id="KW-1133">Transmembrane helix</keyword>
<organism evidence="2 3">
    <name type="scientific">Columbia Basin potato purple top phytoplasma</name>
    <dbReference type="NCBI Taxonomy" id="307134"/>
    <lineage>
        <taxon>Bacteria</taxon>
        <taxon>Bacillati</taxon>
        <taxon>Mycoplasmatota</taxon>
        <taxon>Mollicutes</taxon>
        <taxon>Acholeplasmatales</taxon>
        <taxon>Acholeplasmataceae</taxon>
        <taxon>Candidatus Phytoplasma</taxon>
        <taxon>16SrVI (Clover proliferation group)</taxon>
    </lineage>
</organism>